<dbReference type="InterPro" id="IPR013249">
    <property type="entry name" value="RNA_pol_sigma70_r4_t2"/>
</dbReference>
<dbReference type="AlphaFoldDB" id="A0A3B0YRD7"/>
<keyword evidence="2" id="KW-0805">Transcription regulation</keyword>
<dbReference type="Pfam" id="PF04542">
    <property type="entry name" value="Sigma70_r2"/>
    <property type="match status" value="1"/>
</dbReference>
<feature type="domain" description="RNA polymerase sigma factor 70 region 4 type 2" evidence="6">
    <location>
        <begin position="112"/>
        <end position="162"/>
    </location>
</feature>
<evidence type="ECO:0000313" key="7">
    <source>
        <dbReference type="EMBL" id="VAW71036.1"/>
    </source>
</evidence>
<evidence type="ECO:0000256" key="1">
    <source>
        <dbReference type="ARBA" id="ARBA00010641"/>
    </source>
</evidence>
<dbReference type="NCBIfam" id="TIGR02937">
    <property type="entry name" value="sigma70-ECF"/>
    <property type="match status" value="1"/>
</dbReference>
<reference evidence="7" key="1">
    <citation type="submission" date="2018-06" db="EMBL/GenBank/DDBJ databases">
        <authorList>
            <person name="Zhirakovskaya E."/>
        </authorList>
    </citation>
    <scope>NUCLEOTIDE SEQUENCE</scope>
</reference>
<evidence type="ECO:0000259" key="6">
    <source>
        <dbReference type="Pfam" id="PF08281"/>
    </source>
</evidence>
<organism evidence="7">
    <name type="scientific">hydrothermal vent metagenome</name>
    <dbReference type="NCBI Taxonomy" id="652676"/>
    <lineage>
        <taxon>unclassified sequences</taxon>
        <taxon>metagenomes</taxon>
        <taxon>ecological metagenomes</taxon>
    </lineage>
</organism>
<dbReference type="Gene3D" id="1.10.10.10">
    <property type="entry name" value="Winged helix-like DNA-binding domain superfamily/Winged helix DNA-binding domain"/>
    <property type="match status" value="1"/>
</dbReference>
<dbReference type="InterPro" id="IPR013325">
    <property type="entry name" value="RNA_pol_sigma_r2"/>
</dbReference>
<dbReference type="PANTHER" id="PTHR43133">
    <property type="entry name" value="RNA POLYMERASE ECF-TYPE SIGMA FACTO"/>
    <property type="match status" value="1"/>
</dbReference>
<dbReference type="PANTHER" id="PTHR43133:SF51">
    <property type="entry name" value="RNA POLYMERASE SIGMA FACTOR"/>
    <property type="match status" value="1"/>
</dbReference>
<gene>
    <name evidence="7" type="ORF">MNBD_GAMMA12-1428</name>
</gene>
<protein>
    <recommendedName>
        <fullName evidence="8">RNA polymerase ECF-type sigma factor</fullName>
    </recommendedName>
</protein>
<comment type="similarity">
    <text evidence="1">Belongs to the sigma-70 factor family. ECF subfamily.</text>
</comment>
<dbReference type="GO" id="GO:0003677">
    <property type="term" value="F:DNA binding"/>
    <property type="evidence" value="ECO:0007669"/>
    <property type="project" value="InterPro"/>
</dbReference>
<keyword evidence="3" id="KW-0731">Sigma factor</keyword>
<dbReference type="InterPro" id="IPR007627">
    <property type="entry name" value="RNA_pol_sigma70_r2"/>
</dbReference>
<evidence type="ECO:0000256" key="2">
    <source>
        <dbReference type="ARBA" id="ARBA00023015"/>
    </source>
</evidence>
<dbReference type="InterPro" id="IPR014284">
    <property type="entry name" value="RNA_pol_sigma-70_dom"/>
</dbReference>
<evidence type="ECO:0000256" key="4">
    <source>
        <dbReference type="ARBA" id="ARBA00023163"/>
    </source>
</evidence>
<name>A0A3B0YRD7_9ZZZZ</name>
<dbReference type="InterPro" id="IPR039425">
    <property type="entry name" value="RNA_pol_sigma-70-like"/>
</dbReference>
<evidence type="ECO:0008006" key="8">
    <source>
        <dbReference type="Google" id="ProtNLM"/>
    </source>
</evidence>
<dbReference type="InterPro" id="IPR036388">
    <property type="entry name" value="WH-like_DNA-bd_sf"/>
</dbReference>
<dbReference type="GO" id="GO:0006352">
    <property type="term" value="P:DNA-templated transcription initiation"/>
    <property type="evidence" value="ECO:0007669"/>
    <property type="project" value="InterPro"/>
</dbReference>
<dbReference type="Pfam" id="PF08281">
    <property type="entry name" value="Sigma70_r4_2"/>
    <property type="match status" value="1"/>
</dbReference>
<sequence length="181" mass="21444">MLLFKRNKQKQEFSGWIKEHHAVIFKHALWLCGNKTLAADMVQDTYIQGWKSVNSLHDKHKVLPWLLTILRRIIYKEQREQYRHRETLHYLQNLELSDNNKQNTGEISLIDLYNIFEKISDAHREALLLYVLHGFTYEQISTQLEVPVGTVMSRISRARKAIKDYLESDSDNISHLNNLIK</sequence>
<dbReference type="Gene3D" id="1.10.1740.10">
    <property type="match status" value="1"/>
</dbReference>
<evidence type="ECO:0000256" key="3">
    <source>
        <dbReference type="ARBA" id="ARBA00023082"/>
    </source>
</evidence>
<dbReference type="EMBL" id="UOFL01000007">
    <property type="protein sequence ID" value="VAW71036.1"/>
    <property type="molecule type" value="Genomic_DNA"/>
</dbReference>
<evidence type="ECO:0000259" key="5">
    <source>
        <dbReference type="Pfam" id="PF04542"/>
    </source>
</evidence>
<dbReference type="CDD" id="cd06171">
    <property type="entry name" value="Sigma70_r4"/>
    <property type="match status" value="1"/>
</dbReference>
<dbReference type="SUPFAM" id="SSF88946">
    <property type="entry name" value="Sigma2 domain of RNA polymerase sigma factors"/>
    <property type="match status" value="1"/>
</dbReference>
<dbReference type="SUPFAM" id="SSF88659">
    <property type="entry name" value="Sigma3 and sigma4 domains of RNA polymerase sigma factors"/>
    <property type="match status" value="1"/>
</dbReference>
<feature type="domain" description="RNA polymerase sigma-70 region 2" evidence="5">
    <location>
        <begin position="17"/>
        <end position="83"/>
    </location>
</feature>
<keyword evidence="4" id="KW-0804">Transcription</keyword>
<dbReference type="InterPro" id="IPR013324">
    <property type="entry name" value="RNA_pol_sigma_r3/r4-like"/>
</dbReference>
<accession>A0A3B0YRD7</accession>
<dbReference type="GO" id="GO:0016987">
    <property type="term" value="F:sigma factor activity"/>
    <property type="evidence" value="ECO:0007669"/>
    <property type="project" value="UniProtKB-KW"/>
</dbReference>
<proteinExistence type="inferred from homology"/>